<dbReference type="SUPFAM" id="SSF52540">
    <property type="entry name" value="P-loop containing nucleoside triphosphate hydrolases"/>
    <property type="match status" value="1"/>
</dbReference>
<dbReference type="InterPro" id="IPR050238">
    <property type="entry name" value="DNA_Rep/Repair_Clamp_Loader"/>
</dbReference>
<proteinExistence type="predicted"/>
<organism evidence="1 2">
    <name type="scientific">Ferrimicrobium acidiphilum DSM 19497</name>
    <dbReference type="NCBI Taxonomy" id="1121877"/>
    <lineage>
        <taxon>Bacteria</taxon>
        <taxon>Bacillati</taxon>
        <taxon>Actinomycetota</taxon>
        <taxon>Acidimicrobiia</taxon>
        <taxon>Acidimicrobiales</taxon>
        <taxon>Acidimicrobiaceae</taxon>
        <taxon>Ferrimicrobium</taxon>
    </lineage>
</organism>
<dbReference type="OrthoDB" id="9809531at2"/>
<keyword evidence="1" id="KW-0808">Transferase</keyword>
<dbReference type="EC" id="2.7.7.7" evidence="1"/>
<dbReference type="Gene3D" id="3.40.50.300">
    <property type="entry name" value="P-loop containing nucleotide triphosphate hydrolases"/>
    <property type="match status" value="1"/>
</dbReference>
<gene>
    <name evidence="1" type="primary">dnaX1</name>
    <name evidence="1" type="ORF">FEAC_12970</name>
</gene>
<protein>
    <submittedName>
        <fullName evidence="1">DNA polymerase III subunit tau</fullName>
        <ecNumber evidence="1">2.7.7.7</ecNumber>
    </submittedName>
</protein>
<keyword evidence="2" id="KW-1185">Reference proteome</keyword>
<sequence>MRTLAEFRQFRPLTVGRIEAALDADSSSYLLKGPRGCGADELLGAIAQALLGGCGGCGHCWACREVADGEHPDVLWAQGERGKAVAVEELRRVVRFASLAPVQARYRVVIIPDIDTLRLTFPVILKALEEPPTATKWLLSAALIGAELSPVASRCFTVELEAPSDDEIEERFREANVHATAALVRWTRRRLDRVSLFARLTDAERYLSTFQDLPELVRDDARWCMELVHRLTPEDLGNTGDAEEVIQCGLEILIAAHPENADWLRRATRASLSLSRHLPVQLVLAELILRAG</sequence>
<evidence type="ECO:0000313" key="1">
    <source>
        <dbReference type="EMBL" id="KJE76972.1"/>
    </source>
</evidence>
<dbReference type="PANTHER" id="PTHR11669:SF8">
    <property type="entry name" value="DNA POLYMERASE III SUBUNIT DELTA"/>
    <property type="match status" value="1"/>
</dbReference>
<dbReference type="PANTHER" id="PTHR11669">
    <property type="entry name" value="REPLICATION FACTOR C / DNA POLYMERASE III GAMMA-TAU SUBUNIT"/>
    <property type="match status" value="1"/>
</dbReference>
<dbReference type="Pfam" id="PF13177">
    <property type="entry name" value="DNA_pol3_delta2"/>
    <property type="match status" value="1"/>
</dbReference>
<dbReference type="InterPro" id="IPR027417">
    <property type="entry name" value="P-loop_NTPase"/>
</dbReference>
<accession>A0A0D8FXG8</accession>
<reference evidence="1 2" key="1">
    <citation type="submission" date="2015-01" db="EMBL/GenBank/DDBJ databases">
        <title>Draft genome of the acidophilic iron oxidizer Ferrimicrobium acidiphilum strain T23.</title>
        <authorList>
            <person name="Poehlein A."/>
            <person name="Eisen S."/>
            <person name="Schloemann M."/>
            <person name="Johnson B.D."/>
            <person name="Daniel R."/>
            <person name="Muehling M."/>
        </authorList>
    </citation>
    <scope>NUCLEOTIDE SEQUENCE [LARGE SCALE GENOMIC DNA]</scope>
    <source>
        <strain evidence="1 2">T23</strain>
    </source>
</reference>
<keyword evidence="1" id="KW-0548">Nucleotidyltransferase</keyword>
<name>A0A0D8FXG8_9ACTN</name>
<dbReference type="GeneID" id="78372516"/>
<comment type="caution">
    <text evidence="1">The sequence shown here is derived from an EMBL/GenBank/DDBJ whole genome shotgun (WGS) entry which is preliminary data.</text>
</comment>
<dbReference type="Proteomes" id="UP000032336">
    <property type="component" value="Unassembled WGS sequence"/>
</dbReference>
<dbReference type="EMBL" id="JXUW01000009">
    <property type="protein sequence ID" value="KJE76972.1"/>
    <property type="molecule type" value="Genomic_DNA"/>
</dbReference>
<dbReference type="RefSeq" id="WP_052565811.1">
    <property type="nucleotide sequence ID" value="NZ_JQKF01000018.1"/>
</dbReference>
<dbReference type="STRING" id="1121877.FEAC_12970"/>
<evidence type="ECO:0000313" key="2">
    <source>
        <dbReference type="Proteomes" id="UP000032336"/>
    </source>
</evidence>
<dbReference type="GO" id="GO:0003887">
    <property type="term" value="F:DNA-directed DNA polymerase activity"/>
    <property type="evidence" value="ECO:0007669"/>
    <property type="project" value="UniProtKB-EC"/>
</dbReference>
<dbReference type="GO" id="GO:0006261">
    <property type="term" value="P:DNA-templated DNA replication"/>
    <property type="evidence" value="ECO:0007669"/>
    <property type="project" value="TreeGrafter"/>
</dbReference>
<dbReference type="AlphaFoldDB" id="A0A0D8FXG8"/>
<dbReference type="eggNOG" id="COG2812">
    <property type="taxonomic scope" value="Bacteria"/>
</dbReference>